<evidence type="ECO:0000256" key="1">
    <source>
        <dbReference type="ARBA" id="ARBA00004496"/>
    </source>
</evidence>
<dbReference type="PROSITE" id="PS50105">
    <property type="entry name" value="SAM_DOMAIN"/>
    <property type="match status" value="1"/>
</dbReference>
<feature type="region of interest" description="Disordered" evidence="5">
    <location>
        <begin position="371"/>
        <end position="390"/>
    </location>
</feature>
<feature type="compositionally biased region" description="Low complexity" evidence="5">
    <location>
        <begin position="179"/>
        <end position="190"/>
    </location>
</feature>
<dbReference type="SUPFAM" id="SSF47769">
    <property type="entry name" value="SAM/Pointed domain"/>
    <property type="match status" value="1"/>
</dbReference>
<accession>A0A1X2ILU1</accession>
<dbReference type="PANTHER" id="PTHR12515:SF5">
    <property type="entry name" value="PROTEIN SMAUG"/>
    <property type="match status" value="1"/>
</dbReference>
<dbReference type="InterPro" id="IPR057327">
    <property type="entry name" value="Vts1_dom"/>
</dbReference>
<evidence type="ECO:0000256" key="5">
    <source>
        <dbReference type="SAM" id="MobiDB-lite"/>
    </source>
</evidence>
<feature type="region of interest" description="Disordered" evidence="5">
    <location>
        <begin position="265"/>
        <end position="300"/>
    </location>
</feature>
<feature type="coiled-coil region" evidence="4">
    <location>
        <begin position="26"/>
        <end position="53"/>
    </location>
</feature>
<proteinExistence type="predicted"/>
<keyword evidence="4" id="KW-0175">Coiled coil</keyword>
<feature type="compositionally biased region" description="Low complexity" evidence="5">
    <location>
        <begin position="210"/>
        <end position="226"/>
    </location>
</feature>
<dbReference type="GO" id="GO:0003729">
    <property type="term" value="F:mRNA binding"/>
    <property type="evidence" value="ECO:0007669"/>
    <property type="project" value="TreeGrafter"/>
</dbReference>
<keyword evidence="2" id="KW-0963">Cytoplasm</keyword>
<dbReference type="InterPro" id="IPR050897">
    <property type="entry name" value="SMAUG/VTS1_RNA-bind"/>
</dbReference>
<dbReference type="PANTHER" id="PTHR12515">
    <property type="entry name" value="STERILE ALPHA MOTIF DOMAIN CONTAINING PROTEIN 4-RELATED"/>
    <property type="match status" value="1"/>
</dbReference>
<dbReference type="GO" id="GO:0000932">
    <property type="term" value="C:P-body"/>
    <property type="evidence" value="ECO:0007669"/>
    <property type="project" value="TreeGrafter"/>
</dbReference>
<evidence type="ECO:0000256" key="2">
    <source>
        <dbReference type="ARBA" id="ARBA00022490"/>
    </source>
</evidence>
<evidence type="ECO:0000313" key="7">
    <source>
        <dbReference type="EMBL" id="ORZ18731.1"/>
    </source>
</evidence>
<dbReference type="Pfam" id="PF25479">
    <property type="entry name" value="Vts1"/>
    <property type="match status" value="1"/>
</dbReference>
<feature type="domain" description="SAM" evidence="6">
    <location>
        <begin position="512"/>
        <end position="570"/>
    </location>
</feature>
<feature type="compositionally biased region" description="Low complexity" evidence="5">
    <location>
        <begin position="415"/>
        <end position="438"/>
    </location>
</feature>
<keyword evidence="3" id="KW-0694">RNA-binding</keyword>
<feature type="region of interest" description="Disordered" evidence="5">
    <location>
        <begin position="466"/>
        <end position="501"/>
    </location>
</feature>
<dbReference type="InterPro" id="IPR013761">
    <property type="entry name" value="SAM/pointed_sf"/>
</dbReference>
<evidence type="ECO:0000256" key="4">
    <source>
        <dbReference type="SAM" id="Coils"/>
    </source>
</evidence>
<dbReference type="AlphaFoldDB" id="A0A1X2ILU1"/>
<feature type="region of interest" description="Disordered" evidence="5">
    <location>
        <begin position="413"/>
        <end position="442"/>
    </location>
</feature>
<evidence type="ECO:0000259" key="6">
    <source>
        <dbReference type="PROSITE" id="PS50105"/>
    </source>
</evidence>
<keyword evidence="8" id="KW-1185">Reference proteome</keyword>
<gene>
    <name evidence="7" type="ORF">BCR42DRAFT_411477</name>
</gene>
<reference evidence="7 8" key="1">
    <citation type="submission" date="2016-07" db="EMBL/GenBank/DDBJ databases">
        <title>Pervasive Adenine N6-methylation of Active Genes in Fungi.</title>
        <authorList>
            <consortium name="DOE Joint Genome Institute"/>
            <person name="Mondo S.J."/>
            <person name="Dannebaum R.O."/>
            <person name="Kuo R.C."/>
            <person name="Labutti K."/>
            <person name="Haridas S."/>
            <person name="Kuo A."/>
            <person name="Salamov A."/>
            <person name="Ahrendt S.R."/>
            <person name="Lipzen A."/>
            <person name="Sullivan W."/>
            <person name="Andreopoulos W.B."/>
            <person name="Clum A."/>
            <person name="Lindquist E."/>
            <person name="Daum C."/>
            <person name="Ramamoorthy G.K."/>
            <person name="Gryganskyi A."/>
            <person name="Culley D."/>
            <person name="Magnuson J.K."/>
            <person name="James T.Y."/>
            <person name="O'Malley M.A."/>
            <person name="Stajich J.E."/>
            <person name="Spatafora J.W."/>
            <person name="Visel A."/>
            <person name="Grigoriev I.V."/>
        </authorList>
    </citation>
    <scope>NUCLEOTIDE SEQUENCE [LARGE SCALE GENOMIC DNA]</scope>
    <source>
        <strain evidence="7 8">NRRL 1336</strain>
    </source>
</reference>
<dbReference type="SMART" id="SM00454">
    <property type="entry name" value="SAM"/>
    <property type="match status" value="1"/>
</dbReference>
<comment type="caution">
    <text evidence="7">The sequence shown here is derived from an EMBL/GenBank/DDBJ whole genome shotgun (WGS) entry which is preliminary data.</text>
</comment>
<protein>
    <recommendedName>
        <fullName evidence="6">SAM domain-containing protein</fullName>
    </recommendedName>
</protein>
<dbReference type="Pfam" id="PF07647">
    <property type="entry name" value="SAM_2"/>
    <property type="match status" value="1"/>
</dbReference>
<feature type="compositionally biased region" description="Low complexity" evidence="5">
    <location>
        <begin position="237"/>
        <end position="248"/>
    </location>
</feature>
<comment type="subcellular location">
    <subcellularLocation>
        <location evidence="1">Cytoplasm</location>
    </subcellularLocation>
</comment>
<dbReference type="GO" id="GO:0000289">
    <property type="term" value="P:nuclear-transcribed mRNA poly(A) tail shortening"/>
    <property type="evidence" value="ECO:0007669"/>
    <property type="project" value="TreeGrafter"/>
</dbReference>
<sequence length="578" mass="63669">MIPTDFRNYSPQRPTSEFIKSRRSAYSEHSEQLNNWYEDLQRYEKSLENMASATLDQNFKEELQHVDQWFCYLSDAERTATMYTLLQHSSPVQTRFFMNILQQQKRDSILTLSDQETSPFHQAEKEASQRLMNMIPYKTGHPKGFTSTPTTPALASTTYNRHSIALGDTDDYNTRMFPSSSSSTSLSSVSGLYAPNQMNGNGSHHQHQQLSVPHPTTTHSSSLVSPRTAAYPRSTRSRPSSGIDIDSSPDFFSSWRSSMVGSLGGDRASIIDQPKPAEGNDSTTSLVSGNGGGSGFQPWGSTSSFGDININSAYSDKPLPRIATVAENEEENQGLPFDHAHQRSPMMRNAGTFSTNTTPPIPPAKIAFKTTMASPPQPMSSTSSSTSTSAGLSPASAFAKYYTAASQMVLPPVPSASTSASYSRPSSSPNSPKPTASSVISAPSADRNFGTFLDPKGAWADDHECFSDHSETSHRSSRSNRSKHAPSSKSMNKSSNKDKKSTDITVDMELLKDVPAWFRSLRLHKYNNIFAPMRWQDIIQLSDQDLQDKGVAALGARRKMVKVFQTTQDYCKANDISF</sequence>
<dbReference type="InterPro" id="IPR001660">
    <property type="entry name" value="SAM"/>
</dbReference>
<dbReference type="Gene3D" id="1.10.150.50">
    <property type="entry name" value="Transcription Factor, Ets-1"/>
    <property type="match status" value="1"/>
</dbReference>
<name>A0A1X2ILU1_9FUNG</name>
<feature type="compositionally biased region" description="Basic residues" evidence="5">
    <location>
        <begin position="475"/>
        <end position="486"/>
    </location>
</feature>
<evidence type="ECO:0000313" key="8">
    <source>
        <dbReference type="Proteomes" id="UP000193560"/>
    </source>
</evidence>
<feature type="region of interest" description="Disordered" evidence="5">
    <location>
        <begin position="168"/>
        <end position="248"/>
    </location>
</feature>
<evidence type="ECO:0000256" key="3">
    <source>
        <dbReference type="ARBA" id="ARBA00022884"/>
    </source>
</evidence>
<dbReference type="EMBL" id="MCGE01000008">
    <property type="protein sequence ID" value="ORZ18731.1"/>
    <property type="molecule type" value="Genomic_DNA"/>
</dbReference>
<dbReference type="OrthoDB" id="2155283at2759"/>
<dbReference type="Proteomes" id="UP000193560">
    <property type="component" value="Unassembled WGS sequence"/>
</dbReference>
<organism evidence="7 8">
    <name type="scientific">Absidia repens</name>
    <dbReference type="NCBI Taxonomy" id="90262"/>
    <lineage>
        <taxon>Eukaryota</taxon>
        <taxon>Fungi</taxon>
        <taxon>Fungi incertae sedis</taxon>
        <taxon>Mucoromycota</taxon>
        <taxon>Mucoromycotina</taxon>
        <taxon>Mucoromycetes</taxon>
        <taxon>Mucorales</taxon>
        <taxon>Cunninghamellaceae</taxon>
        <taxon>Absidia</taxon>
    </lineage>
</organism>